<organism evidence="1">
    <name type="scientific">uncultured Campylobacterales bacterium</name>
    <dbReference type="NCBI Taxonomy" id="352960"/>
    <lineage>
        <taxon>Bacteria</taxon>
        <taxon>Pseudomonadati</taxon>
        <taxon>Campylobacterota</taxon>
        <taxon>Epsilonproteobacteria</taxon>
        <taxon>Campylobacterales</taxon>
        <taxon>environmental samples</taxon>
    </lineage>
</organism>
<gene>
    <name evidence="1" type="ORF">HELGO_WM13635</name>
</gene>
<protein>
    <submittedName>
        <fullName evidence="1">Uncharacterized protein</fullName>
    </submittedName>
</protein>
<dbReference type="AlphaFoldDB" id="A0A6S6STF8"/>
<dbReference type="EMBL" id="CACVAW010000023">
    <property type="protein sequence ID" value="CAA6806555.1"/>
    <property type="molecule type" value="Genomic_DNA"/>
</dbReference>
<reference evidence="1" key="1">
    <citation type="submission" date="2020-01" db="EMBL/GenBank/DDBJ databases">
        <authorList>
            <person name="Meier V. D."/>
            <person name="Meier V D."/>
        </authorList>
    </citation>
    <scope>NUCLEOTIDE SEQUENCE</scope>
    <source>
        <strain evidence="1">HLG_WM_MAG_12</strain>
    </source>
</reference>
<proteinExistence type="predicted"/>
<name>A0A6S6STF8_9BACT</name>
<sequence length="294" mass="35322">MKKILLILLSFSFIYASSDYLDIINENMANRIIRYSKNIDKALCLRSIREEFSEIFNDDYYYKNNKSYLKLILGFQKQEHTKINVIEKIRVRLDLPLLKHSFKLFIDSDYLDNKLDAEYEQDTSLGIESSFSKYLDSKLRLGLRGIDNIYLGYRIGMTYEHDSFVIEPYQYIRYSIEDKLEESTNLNIDMFLQDDDILRLYMRRYSDDDSSHDSYGTSLTYFKHLDNKKIITTSISANISSDENKNYIISSQYQQNIFKKYMFLRVVPYMIWEEINDYKHDLGITVLFEWRFRK</sequence>
<evidence type="ECO:0000313" key="1">
    <source>
        <dbReference type="EMBL" id="CAA6806555.1"/>
    </source>
</evidence>
<accession>A0A6S6STF8</accession>